<organism evidence="8 9">
    <name type="scientific">Phaeomoniella chlamydospora</name>
    <name type="common">Phaeoacremonium chlamydosporum</name>
    <dbReference type="NCBI Taxonomy" id="158046"/>
    <lineage>
        <taxon>Eukaryota</taxon>
        <taxon>Fungi</taxon>
        <taxon>Dikarya</taxon>
        <taxon>Ascomycota</taxon>
        <taxon>Pezizomycotina</taxon>
        <taxon>Eurotiomycetes</taxon>
        <taxon>Chaetothyriomycetidae</taxon>
        <taxon>Phaeomoniellales</taxon>
        <taxon>Phaeomoniellaceae</taxon>
        <taxon>Phaeomoniella</taxon>
    </lineage>
</organism>
<dbReference type="Gene3D" id="1.10.1040.10">
    <property type="entry name" value="N-(1-d-carboxylethyl)-l-norvaline Dehydrogenase, domain 2"/>
    <property type="match status" value="1"/>
</dbReference>
<dbReference type="SUPFAM" id="SSF48179">
    <property type="entry name" value="6-phosphogluconate dehydrogenase C-terminal domain-like"/>
    <property type="match status" value="1"/>
</dbReference>
<keyword evidence="9" id="KW-1185">Reference proteome</keyword>
<dbReference type="InterPro" id="IPR013752">
    <property type="entry name" value="KPA_reductase"/>
</dbReference>
<keyword evidence="4" id="KW-0560">Oxidoreductase</keyword>
<feature type="domain" description="Ketopantoate reductase N-terminal" evidence="6">
    <location>
        <begin position="77"/>
        <end position="181"/>
    </location>
</feature>
<dbReference type="SUPFAM" id="SSF51735">
    <property type="entry name" value="NAD(P)-binding Rossmann-fold domains"/>
    <property type="match status" value="1"/>
</dbReference>
<dbReference type="GO" id="GO:0005739">
    <property type="term" value="C:mitochondrion"/>
    <property type="evidence" value="ECO:0007669"/>
    <property type="project" value="TreeGrafter"/>
</dbReference>
<dbReference type="Pfam" id="PF08546">
    <property type="entry name" value="ApbA_C"/>
    <property type="match status" value="1"/>
</dbReference>
<comment type="caution">
    <text evidence="8">The sequence shown here is derived from an EMBL/GenBank/DDBJ whole genome shotgun (WGS) entry which is preliminary data.</text>
</comment>
<dbReference type="InterPro" id="IPR036291">
    <property type="entry name" value="NAD(P)-bd_dom_sf"/>
</dbReference>
<reference evidence="8 9" key="2">
    <citation type="submission" date="2015-05" db="EMBL/GenBank/DDBJ databases">
        <authorList>
            <person name="Morales-Cruz A."/>
            <person name="Amrine K.C."/>
            <person name="Cantu D."/>
        </authorList>
    </citation>
    <scope>NUCLEOTIDE SEQUENCE [LARGE SCALE GENOMIC DNA]</scope>
    <source>
        <strain evidence="8">UCRPC4</strain>
    </source>
</reference>
<dbReference type="GO" id="GO:0050661">
    <property type="term" value="F:NADP binding"/>
    <property type="evidence" value="ECO:0007669"/>
    <property type="project" value="TreeGrafter"/>
</dbReference>
<dbReference type="OrthoDB" id="73846at2759"/>
<dbReference type="InterPro" id="IPR050838">
    <property type="entry name" value="Ketopantoate_reductase"/>
</dbReference>
<dbReference type="GO" id="GO:0015940">
    <property type="term" value="P:pantothenate biosynthetic process"/>
    <property type="evidence" value="ECO:0007669"/>
    <property type="project" value="InterPro"/>
</dbReference>
<evidence type="ECO:0000256" key="1">
    <source>
        <dbReference type="ARBA" id="ARBA00007870"/>
    </source>
</evidence>
<dbReference type="InterPro" id="IPR008927">
    <property type="entry name" value="6-PGluconate_DH-like_C_sf"/>
</dbReference>
<dbReference type="EC" id="1.1.1.169" evidence="2"/>
<dbReference type="EMBL" id="LCWF01000155">
    <property type="protein sequence ID" value="KKY16841.1"/>
    <property type="molecule type" value="Genomic_DNA"/>
</dbReference>
<evidence type="ECO:0000259" key="7">
    <source>
        <dbReference type="Pfam" id="PF08546"/>
    </source>
</evidence>
<dbReference type="GO" id="GO:0008677">
    <property type="term" value="F:2-dehydropantoate 2-reductase activity"/>
    <property type="evidence" value="ECO:0007669"/>
    <property type="project" value="UniProtKB-EC"/>
</dbReference>
<dbReference type="AlphaFoldDB" id="A0A0G2E3E8"/>
<evidence type="ECO:0000256" key="3">
    <source>
        <dbReference type="ARBA" id="ARBA00022857"/>
    </source>
</evidence>
<accession>A0A0G2E3E8</accession>
<dbReference type="InterPro" id="IPR013328">
    <property type="entry name" value="6PGD_dom2"/>
</dbReference>
<dbReference type="Gene3D" id="3.40.50.720">
    <property type="entry name" value="NAD(P)-binding Rossmann-like Domain"/>
    <property type="match status" value="1"/>
</dbReference>
<proteinExistence type="inferred from homology"/>
<gene>
    <name evidence="8" type="ORF">UCRPC4_g05799</name>
</gene>
<dbReference type="Proteomes" id="UP000053317">
    <property type="component" value="Unassembled WGS sequence"/>
</dbReference>
<keyword evidence="3" id="KW-0521">NADP</keyword>
<evidence type="ECO:0000259" key="6">
    <source>
        <dbReference type="Pfam" id="PF02558"/>
    </source>
</evidence>
<dbReference type="Pfam" id="PF02558">
    <property type="entry name" value="ApbA"/>
    <property type="match status" value="1"/>
</dbReference>
<dbReference type="InterPro" id="IPR013332">
    <property type="entry name" value="KPR_N"/>
</dbReference>
<comment type="similarity">
    <text evidence="1">Belongs to the ketopantoate reductase family.</text>
</comment>
<sequence length="381" mass="42147">MPHRQSFPGQNVKAALANLPADRRPPITLLLHREGLWEDFREKVCKIRVSKPFASKSDHDGTAGFDVEVQSSSEGGKWDHKHTASHNLPEDTQIDCLIVTVKGAMTVDALRSVRGRLKGPGSTVLLMQNGMGQRDELDAEIFRDPSTRPKYMQGIISHGAYLTDPFTATHAGNGDIQLGMLSDTPSLAPASAGLIRALGREEIENNLWSESARHLAGSLMESDLNCSLRTCAEVLTTQLLKLAVNATNNTLTALLDIINGHQLSNPIISGDIFPALISEISQILLSLPEVSDAVIGPHSRARFERHNLERFIRDMIKVNKTNSSSTREDMRRKKETELRYINGFLVKRGNELGKDVKLNELLLWLVQAKTLEVQGKVQQVD</sequence>
<evidence type="ECO:0000256" key="4">
    <source>
        <dbReference type="ARBA" id="ARBA00023002"/>
    </source>
</evidence>
<protein>
    <recommendedName>
        <fullName evidence="2">2-dehydropantoate 2-reductase</fullName>
        <ecNumber evidence="2">1.1.1.169</ecNumber>
    </recommendedName>
    <alternativeName>
        <fullName evidence="5">Ketopantoate reductase</fullName>
    </alternativeName>
</protein>
<dbReference type="PANTHER" id="PTHR43765">
    <property type="entry name" value="2-DEHYDROPANTOATE 2-REDUCTASE-RELATED"/>
    <property type="match status" value="1"/>
</dbReference>
<evidence type="ECO:0000313" key="8">
    <source>
        <dbReference type="EMBL" id="KKY16841.1"/>
    </source>
</evidence>
<evidence type="ECO:0000256" key="2">
    <source>
        <dbReference type="ARBA" id="ARBA00013014"/>
    </source>
</evidence>
<evidence type="ECO:0000313" key="9">
    <source>
        <dbReference type="Proteomes" id="UP000053317"/>
    </source>
</evidence>
<name>A0A0G2E3E8_PHACM</name>
<dbReference type="NCBIfam" id="TIGR00745">
    <property type="entry name" value="apbA_panE"/>
    <property type="match status" value="1"/>
</dbReference>
<feature type="domain" description="Ketopantoate reductase C-terminal" evidence="7">
    <location>
        <begin position="234"/>
        <end position="369"/>
    </location>
</feature>
<evidence type="ECO:0000256" key="5">
    <source>
        <dbReference type="ARBA" id="ARBA00032024"/>
    </source>
</evidence>
<reference evidence="8 9" key="1">
    <citation type="submission" date="2015-05" db="EMBL/GenBank/DDBJ databases">
        <title>Distinctive expansion of gene families associated with plant cell wall degradation and secondary metabolism in the genomes of grapevine trunk pathogens.</title>
        <authorList>
            <person name="Lawrence D.P."/>
            <person name="Travadon R."/>
            <person name="Rolshausen P.E."/>
            <person name="Baumgartner K."/>
        </authorList>
    </citation>
    <scope>NUCLEOTIDE SEQUENCE [LARGE SCALE GENOMIC DNA]</scope>
    <source>
        <strain evidence="8">UCRPC4</strain>
    </source>
</reference>
<dbReference type="PANTHER" id="PTHR43765:SF2">
    <property type="entry name" value="2-DEHYDROPANTOATE 2-REDUCTASE"/>
    <property type="match status" value="1"/>
</dbReference>
<dbReference type="InterPro" id="IPR003710">
    <property type="entry name" value="ApbA"/>
</dbReference>